<keyword evidence="2" id="KW-0808">Transferase</keyword>
<dbReference type="CDD" id="cd16913">
    <property type="entry name" value="YkuD_like"/>
    <property type="match status" value="1"/>
</dbReference>
<keyword evidence="7" id="KW-0732">Signal</keyword>
<dbReference type="PANTHER" id="PTHR30582:SF2">
    <property type="entry name" value="L,D-TRANSPEPTIDASE YCIB-RELATED"/>
    <property type="match status" value="1"/>
</dbReference>
<name>A0ABP6Q2B6_9ACTN</name>
<dbReference type="InterPro" id="IPR050979">
    <property type="entry name" value="LD-transpeptidase"/>
</dbReference>
<keyword evidence="3 6" id="KW-0133">Cell shape</keyword>
<protein>
    <submittedName>
        <fullName evidence="9">L,D-transpeptidase family protein</fullName>
    </submittedName>
</protein>
<feature type="chain" id="PRO_5045746739" evidence="7">
    <location>
        <begin position="30"/>
        <end position="235"/>
    </location>
</feature>
<reference evidence="10" key="1">
    <citation type="journal article" date="2019" name="Int. J. Syst. Evol. Microbiol.">
        <title>The Global Catalogue of Microorganisms (GCM) 10K type strain sequencing project: providing services to taxonomists for standard genome sequencing and annotation.</title>
        <authorList>
            <consortium name="The Broad Institute Genomics Platform"/>
            <consortium name="The Broad Institute Genome Sequencing Center for Infectious Disease"/>
            <person name="Wu L."/>
            <person name="Ma J."/>
        </authorList>
    </citation>
    <scope>NUCLEOTIDE SEQUENCE [LARGE SCALE GENOMIC DNA]</scope>
    <source>
        <strain evidence="10">JCM 9377</strain>
    </source>
</reference>
<dbReference type="InterPro" id="IPR036366">
    <property type="entry name" value="PGBDSf"/>
</dbReference>
<dbReference type="InterPro" id="IPR005490">
    <property type="entry name" value="LD_TPept_cat_dom"/>
</dbReference>
<sequence length="235" mass="26054">MPSWKPLRRAAFVGALSAALPLLGAPAYAAPGTVAPDRPTLRLGDYRAEVRTVQRRLRDLHYDPGAVDGLFTEDLRAALWAFKKINRLPVTTVVDARTWTALASPRRPPAFRPEGGGNRVEISLRRQVLTVFRGNRPAFITHVSTGSRRAYCERGGCGSAITPRGSFRVYRKIHKWHVGPLGAMYKPIYFHGGIAMHGSVRVPRRPASHGCVRVPLTQAAKLYRMVPKGARVYVR</sequence>
<feature type="domain" description="L,D-TPase catalytic" evidence="8">
    <location>
        <begin position="118"/>
        <end position="235"/>
    </location>
</feature>
<evidence type="ECO:0000313" key="9">
    <source>
        <dbReference type="EMBL" id="GAA3201257.1"/>
    </source>
</evidence>
<organism evidence="9 10">
    <name type="scientific">Actinocorallia longicatena</name>
    <dbReference type="NCBI Taxonomy" id="111803"/>
    <lineage>
        <taxon>Bacteria</taxon>
        <taxon>Bacillati</taxon>
        <taxon>Actinomycetota</taxon>
        <taxon>Actinomycetes</taxon>
        <taxon>Streptosporangiales</taxon>
        <taxon>Thermomonosporaceae</taxon>
        <taxon>Actinocorallia</taxon>
    </lineage>
</organism>
<gene>
    <name evidence="9" type="ORF">GCM10010468_14340</name>
</gene>
<dbReference type="EMBL" id="BAAAUV010000003">
    <property type="protein sequence ID" value="GAA3201257.1"/>
    <property type="molecule type" value="Genomic_DNA"/>
</dbReference>
<dbReference type="SUPFAM" id="SSF47090">
    <property type="entry name" value="PGBD-like"/>
    <property type="match status" value="1"/>
</dbReference>
<comment type="caution">
    <text evidence="9">The sequence shown here is derived from an EMBL/GenBank/DDBJ whole genome shotgun (WGS) entry which is preliminary data.</text>
</comment>
<feature type="active site" description="Nucleophile" evidence="6">
    <location>
        <position position="211"/>
    </location>
</feature>
<dbReference type="InterPro" id="IPR036365">
    <property type="entry name" value="PGBD-like_sf"/>
</dbReference>
<dbReference type="SUPFAM" id="SSF141523">
    <property type="entry name" value="L,D-transpeptidase catalytic domain-like"/>
    <property type="match status" value="1"/>
</dbReference>
<dbReference type="Proteomes" id="UP001501237">
    <property type="component" value="Unassembled WGS sequence"/>
</dbReference>
<evidence type="ECO:0000259" key="8">
    <source>
        <dbReference type="PROSITE" id="PS52029"/>
    </source>
</evidence>
<proteinExistence type="predicted"/>
<dbReference type="PROSITE" id="PS52029">
    <property type="entry name" value="LD_TPASE"/>
    <property type="match status" value="1"/>
</dbReference>
<evidence type="ECO:0000256" key="5">
    <source>
        <dbReference type="ARBA" id="ARBA00023316"/>
    </source>
</evidence>
<evidence type="ECO:0000256" key="1">
    <source>
        <dbReference type="ARBA" id="ARBA00004752"/>
    </source>
</evidence>
<dbReference type="Pfam" id="PF03734">
    <property type="entry name" value="YkuD"/>
    <property type="match status" value="1"/>
</dbReference>
<accession>A0ABP6Q2B6</accession>
<dbReference type="Gene3D" id="1.10.101.10">
    <property type="entry name" value="PGBD-like superfamily/PGBD"/>
    <property type="match status" value="1"/>
</dbReference>
<dbReference type="InterPro" id="IPR038063">
    <property type="entry name" value="Transpep_catalytic_dom"/>
</dbReference>
<evidence type="ECO:0000256" key="6">
    <source>
        <dbReference type="PROSITE-ProRule" id="PRU01373"/>
    </source>
</evidence>
<feature type="signal peptide" evidence="7">
    <location>
        <begin position="1"/>
        <end position="29"/>
    </location>
</feature>
<dbReference type="Gene3D" id="2.40.440.10">
    <property type="entry name" value="L,D-transpeptidase catalytic domain-like"/>
    <property type="match status" value="1"/>
</dbReference>
<feature type="active site" description="Proton donor/acceptor" evidence="6">
    <location>
        <position position="197"/>
    </location>
</feature>
<dbReference type="PANTHER" id="PTHR30582">
    <property type="entry name" value="L,D-TRANSPEPTIDASE"/>
    <property type="match status" value="1"/>
</dbReference>
<dbReference type="InterPro" id="IPR002477">
    <property type="entry name" value="Peptidoglycan-bd-like"/>
</dbReference>
<keyword evidence="4 6" id="KW-0573">Peptidoglycan synthesis</keyword>
<comment type="pathway">
    <text evidence="1 6">Cell wall biogenesis; peptidoglycan biosynthesis.</text>
</comment>
<evidence type="ECO:0000256" key="2">
    <source>
        <dbReference type="ARBA" id="ARBA00022679"/>
    </source>
</evidence>
<dbReference type="Pfam" id="PF01471">
    <property type="entry name" value="PG_binding_1"/>
    <property type="match status" value="1"/>
</dbReference>
<keyword evidence="5 6" id="KW-0961">Cell wall biogenesis/degradation</keyword>
<evidence type="ECO:0000313" key="10">
    <source>
        <dbReference type="Proteomes" id="UP001501237"/>
    </source>
</evidence>
<evidence type="ECO:0000256" key="4">
    <source>
        <dbReference type="ARBA" id="ARBA00022984"/>
    </source>
</evidence>
<keyword evidence="10" id="KW-1185">Reference proteome</keyword>
<evidence type="ECO:0000256" key="7">
    <source>
        <dbReference type="SAM" id="SignalP"/>
    </source>
</evidence>
<dbReference type="RefSeq" id="WP_344823573.1">
    <property type="nucleotide sequence ID" value="NZ_BAAAUV010000003.1"/>
</dbReference>
<evidence type="ECO:0000256" key="3">
    <source>
        <dbReference type="ARBA" id="ARBA00022960"/>
    </source>
</evidence>